<name>A0A7S2PMA7_9DINO</name>
<dbReference type="EMBL" id="HBGW01061914">
    <property type="protein sequence ID" value="CAD9605597.1"/>
    <property type="molecule type" value="Transcribed_RNA"/>
</dbReference>
<dbReference type="AlphaFoldDB" id="A0A7S2PMA7"/>
<accession>A0A7S2PMA7</accession>
<sequence>MVAAARLQWIAEQVSKGRGARVAFSYNETTCREKVKFVLAPPAVSQMQAGRRALLCALSAIDDMLPHMIVTDKGHLHSDGGCSVEFWFAAPPAVRFPPVFGGHGQAPGEGGGPAASADEDYALAEPDCKRLRTATEASFASIEDEQYENITDLAHASECVSVSVAAAQAPLVGTEPSSEAQYVAGRQQEAQVDEAIGAAQAHVNEESHFFAAADLATQVRFIQRACVIASKNARGRMHPVYRQALRHGLEPGVDIDEEYRATYFESVCDALDMRRAYPHGIPSEIREAIEHFVAKDIRFMRSDPPEVVVAAPPSEAVSPPSGARIQETPPSDTRASGALRSPGFGKGPRRTRKGR</sequence>
<feature type="compositionally biased region" description="Low complexity" evidence="1">
    <location>
        <begin position="310"/>
        <end position="321"/>
    </location>
</feature>
<reference evidence="2" key="1">
    <citation type="submission" date="2021-01" db="EMBL/GenBank/DDBJ databases">
        <authorList>
            <person name="Corre E."/>
            <person name="Pelletier E."/>
            <person name="Niang G."/>
            <person name="Scheremetjew M."/>
            <person name="Finn R."/>
            <person name="Kale V."/>
            <person name="Holt S."/>
            <person name="Cochrane G."/>
            <person name="Meng A."/>
            <person name="Brown T."/>
            <person name="Cohen L."/>
        </authorList>
    </citation>
    <scope>NUCLEOTIDE SEQUENCE</scope>
    <source>
        <strain evidence="2">RCC3387</strain>
    </source>
</reference>
<gene>
    <name evidence="2" type="ORF">BRAN1462_LOCUS39461</name>
</gene>
<proteinExistence type="predicted"/>
<protein>
    <submittedName>
        <fullName evidence="2">Uncharacterized protein</fullName>
    </submittedName>
</protein>
<organism evidence="2">
    <name type="scientific">Zooxanthella nutricula</name>
    <dbReference type="NCBI Taxonomy" id="1333877"/>
    <lineage>
        <taxon>Eukaryota</taxon>
        <taxon>Sar</taxon>
        <taxon>Alveolata</taxon>
        <taxon>Dinophyceae</taxon>
        <taxon>Peridiniales</taxon>
        <taxon>Peridiniales incertae sedis</taxon>
        <taxon>Zooxanthella</taxon>
    </lineage>
</organism>
<evidence type="ECO:0000256" key="1">
    <source>
        <dbReference type="SAM" id="MobiDB-lite"/>
    </source>
</evidence>
<evidence type="ECO:0000313" key="2">
    <source>
        <dbReference type="EMBL" id="CAD9605597.1"/>
    </source>
</evidence>
<feature type="region of interest" description="Disordered" evidence="1">
    <location>
        <begin position="310"/>
        <end position="355"/>
    </location>
</feature>